<dbReference type="GO" id="GO:0006749">
    <property type="term" value="P:glutathione metabolic process"/>
    <property type="evidence" value="ECO:0007669"/>
    <property type="project" value="InterPro"/>
</dbReference>
<dbReference type="InterPro" id="IPR010987">
    <property type="entry name" value="Glutathione-S-Trfase_C-like"/>
</dbReference>
<evidence type="ECO:0000313" key="7">
    <source>
        <dbReference type="Proteomes" id="UP000516437"/>
    </source>
</evidence>
<dbReference type="PANTHER" id="PTHR11260">
    <property type="entry name" value="GLUTATHIONE S-TRANSFERASE, GST, SUPERFAMILY, GST DOMAIN CONTAINING"/>
    <property type="match status" value="1"/>
</dbReference>
<dbReference type="Pfam" id="PF02798">
    <property type="entry name" value="GST_N"/>
    <property type="match status" value="1"/>
</dbReference>
<reference evidence="6 7" key="1">
    <citation type="journal article" date="2019" name="Plant Biotechnol. J.">
        <title>The red bayberry genome and genetic basis of sex determination.</title>
        <authorList>
            <person name="Jia H.M."/>
            <person name="Jia H.J."/>
            <person name="Cai Q.L."/>
            <person name="Wang Y."/>
            <person name="Zhao H.B."/>
            <person name="Yang W.F."/>
            <person name="Wang G.Y."/>
            <person name="Li Y.H."/>
            <person name="Zhan D.L."/>
            <person name="Shen Y.T."/>
            <person name="Niu Q.F."/>
            <person name="Chang L."/>
            <person name="Qiu J."/>
            <person name="Zhao L."/>
            <person name="Xie H.B."/>
            <person name="Fu W.Y."/>
            <person name="Jin J."/>
            <person name="Li X.W."/>
            <person name="Jiao Y."/>
            <person name="Zhou C.C."/>
            <person name="Tu T."/>
            <person name="Chai C.Y."/>
            <person name="Gao J.L."/>
            <person name="Fan L.J."/>
            <person name="van de Weg E."/>
            <person name="Wang J.Y."/>
            <person name="Gao Z.S."/>
        </authorList>
    </citation>
    <scope>NUCLEOTIDE SEQUENCE [LARGE SCALE GENOMIC DNA]</scope>
    <source>
        <tissue evidence="6">Leaves</tissue>
    </source>
</reference>
<evidence type="ECO:0000256" key="1">
    <source>
        <dbReference type="ARBA" id="ARBA00022679"/>
    </source>
</evidence>
<evidence type="ECO:0000313" key="6">
    <source>
        <dbReference type="EMBL" id="KAB1207365.1"/>
    </source>
</evidence>
<comment type="caution">
    <text evidence="6">The sequence shown here is derived from an EMBL/GenBank/DDBJ whole genome shotgun (WGS) entry which is preliminary data.</text>
</comment>
<comment type="subcellular location">
    <subcellularLocation>
        <location evidence="3">Cytoplasm</location>
        <location evidence="3">Cytosol</location>
    </subcellularLocation>
</comment>
<proteinExistence type="inferred from homology"/>
<name>A0A6A1V4U2_9ROSI</name>
<dbReference type="InterPro" id="IPR036282">
    <property type="entry name" value="Glutathione-S-Trfase_C_sf"/>
</dbReference>
<evidence type="ECO:0000259" key="4">
    <source>
        <dbReference type="PROSITE" id="PS50404"/>
    </source>
</evidence>
<dbReference type="GO" id="GO:0005737">
    <property type="term" value="C:cytoplasm"/>
    <property type="evidence" value="ECO:0007669"/>
    <property type="project" value="TreeGrafter"/>
</dbReference>
<gene>
    <name evidence="6" type="ORF">CJ030_MR7G017452</name>
</gene>
<keyword evidence="1 3" id="KW-0808">Transferase</keyword>
<accession>A0A6A1V4U2</accession>
<dbReference type="PROSITE" id="PS50405">
    <property type="entry name" value="GST_CTER"/>
    <property type="match status" value="1"/>
</dbReference>
<sequence length="176" mass="20120">MEEVKLIGTTRSLFSIGVEWALKLKGVQYEKIQEDLRNKSPLLLKYNPVHKKVPCVFGAFGAACLTEGEEKNKAVESLQESLAFLEKHIEGKKYFGGAQIGFLDLAVGWIPYWLNVMEEAGAMKVLDNDRFPWLYEWAQKFNEIPLIKECLPPRNTLLEYFNASISYMRSLATNKP</sequence>
<dbReference type="Proteomes" id="UP000516437">
    <property type="component" value="Chromosome 7"/>
</dbReference>
<comment type="catalytic activity">
    <reaction evidence="2 3">
        <text>RX + glutathione = an S-substituted glutathione + a halide anion + H(+)</text>
        <dbReference type="Rhea" id="RHEA:16437"/>
        <dbReference type="ChEBI" id="CHEBI:15378"/>
        <dbReference type="ChEBI" id="CHEBI:16042"/>
        <dbReference type="ChEBI" id="CHEBI:17792"/>
        <dbReference type="ChEBI" id="CHEBI:57925"/>
        <dbReference type="ChEBI" id="CHEBI:90779"/>
        <dbReference type="EC" id="2.5.1.18"/>
    </reaction>
</comment>
<comment type="similarity">
    <text evidence="3">Belongs to the GST superfamily.</text>
</comment>
<feature type="domain" description="GST C-terminal" evidence="5">
    <location>
        <begin position="27"/>
        <end position="166"/>
    </location>
</feature>
<dbReference type="SUPFAM" id="SSF47616">
    <property type="entry name" value="GST C-terminal domain-like"/>
    <property type="match status" value="1"/>
</dbReference>
<organism evidence="6 7">
    <name type="scientific">Morella rubra</name>
    <name type="common">Chinese bayberry</name>
    <dbReference type="NCBI Taxonomy" id="262757"/>
    <lineage>
        <taxon>Eukaryota</taxon>
        <taxon>Viridiplantae</taxon>
        <taxon>Streptophyta</taxon>
        <taxon>Embryophyta</taxon>
        <taxon>Tracheophyta</taxon>
        <taxon>Spermatophyta</taxon>
        <taxon>Magnoliopsida</taxon>
        <taxon>eudicotyledons</taxon>
        <taxon>Gunneridae</taxon>
        <taxon>Pentapetalae</taxon>
        <taxon>rosids</taxon>
        <taxon>fabids</taxon>
        <taxon>Fagales</taxon>
        <taxon>Myricaceae</taxon>
        <taxon>Morella</taxon>
    </lineage>
</organism>
<dbReference type="AlphaFoldDB" id="A0A6A1V4U2"/>
<protein>
    <recommendedName>
        <fullName evidence="3">Glutathione S-transferase</fullName>
        <ecNumber evidence="3">2.5.1.18</ecNumber>
    </recommendedName>
</protein>
<evidence type="ECO:0000259" key="5">
    <source>
        <dbReference type="PROSITE" id="PS50405"/>
    </source>
</evidence>
<dbReference type="InterPro" id="IPR045073">
    <property type="entry name" value="Omega/Tau-like"/>
</dbReference>
<dbReference type="InterPro" id="IPR045074">
    <property type="entry name" value="GST_C_Tau"/>
</dbReference>
<dbReference type="InterPro" id="IPR004045">
    <property type="entry name" value="Glutathione_S-Trfase_N"/>
</dbReference>
<dbReference type="CDD" id="cd03185">
    <property type="entry name" value="GST_C_Tau"/>
    <property type="match status" value="1"/>
</dbReference>
<keyword evidence="7" id="KW-1185">Reference proteome</keyword>
<keyword evidence="3" id="KW-0963">Cytoplasm</keyword>
<dbReference type="PROSITE" id="PS50404">
    <property type="entry name" value="GST_NTER"/>
    <property type="match status" value="1"/>
</dbReference>
<dbReference type="Gene3D" id="1.20.1050.10">
    <property type="match status" value="1"/>
</dbReference>
<feature type="domain" description="GST N-terminal" evidence="4">
    <location>
        <begin position="2"/>
        <end position="96"/>
    </location>
</feature>
<dbReference type="InterPro" id="IPR036249">
    <property type="entry name" value="Thioredoxin-like_sf"/>
</dbReference>
<dbReference type="OrthoDB" id="4951845at2759"/>
<evidence type="ECO:0000256" key="2">
    <source>
        <dbReference type="ARBA" id="ARBA00047960"/>
    </source>
</evidence>
<dbReference type="PANTHER" id="PTHR11260:SF614">
    <property type="entry name" value="GLUTATHIONE S-TRANSFERASE"/>
    <property type="match status" value="1"/>
</dbReference>
<dbReference type="EMBL" id="RXIC02000025">
    <property type="protein sequence ID" value="KAB1207365.1"/>
    <property type="molecule type" value="Genomic_DNA"/>
</dbReference>
<comment type="function">
    <text evidence="3">Is involved in the conjugation of reduced glutathione to a wide number of exogenous and endogenous hydrophobic electrophiles.</text>
</comment>
<dbReference type="SUPFAM" id="SSF52833">
    <property type="entry name" value="Thioredoxin-like"/>
    <property type="match status" value="1"/>
</dbReference>
<dbReference type="EC" id="2.5.1.18" evidence="3"/>
<dbReference type="GO" id="GO:0004364">
    <property type="term" value="F:glutathione transferase activity"/>
    <property type="evidence" value="ECO:0007669"/>
    <property type="project" value="UniProtKB-EC"/>
</dbReference>
<evidence type="ECO:0000256" key="3">
    <source>
        <dbReference type="RuleBase" id="RU369102"/>
    </source>
</evidence>
<dbReference type="Pfam" id="PF13410">
    <property type="entry name" value="GST_C_2"/>
    <property type="match status" value="1"/>
</dbReference>